<dbReference type="HAMAP" id="MF_00236">
    <property type="entry name" value="TatA_E"/>
    <property type="match status" value="1"/>
</dbReference>
<comment type="similarity">
    <text evidence="9">Belongs to the TatA/E family.</text>
</comment>
<dbReference type="NCBIfam" id="NF001854">
    <property type="entry name" value="PRK00575.1"/>
    <property type="match status" value="1"/>
</dbReference>
<dbReference type="GO" id="GO:0043953">
    <property type="term" value="P:protein transport by the Tat complex"/>
    <property type="evidence" value="ECO:0007669"/>
    <property type="project" value="UniProtKB-UniRule"/>
</dbReference>
<evidence type="ECO:0000256" key="9">
    <source>
        <dbReference type="HAMAP-Rule" id="MF_00236"/>
    </source>
</evidence>
<gene>
    <name evidence="9" type="primary">tatA</name>
    <name evidence="11" type="ORF">FHR32_005786</name>
</gene>
<feature type="compositionally biased region" description="Pro residues" evidence="10">
    <location>
        <begin position="51"/>
        <end position="63"/>
    </location>
</feature>
<name>A0A7W7S015_9ACTN</name>
<comment type="subunit">
    <text evidence="9">The Tat system comprises two distinct complexes: a TatABC complex, containing multiple copies of TatA, TatB and TatC subunits, and a separate TatA complex, containing only TatA subunits. Substrates initially bind to the TatABC complex, which probably triggers association of the separate TatA complex to form the active translocon.</text>
</comment>
<evidence type="ECO:0000256" key="1">
    <source>
        <dbReference type="ARBA" id="ARBA00004162"/>
    </source>
</evidence>
<dbReference type="RefSeq" id="WP_184757503.1">
    <property type="nucleotide sequence ID" value="NZ_BAABEK010000032.1"/>
</dbReference>
<evidence type="ECO:0000256" key="3">
    <source>
        <dbReference type="ARBA" id="ARBA00022475"/>
    </source>
</evidence>
<evidence type="ECO:0000256" key="2">
    <source>
        <dbReference type="ARBA" id="ARBA00022448"/>
    </source>
</evidence>
<proteinExistence type="inferred from homology"/>
<feature type="region of interest" description="Disordered" evidence="10">
    <location>
        <begin position="41"/>
        <end position="63"/>
    </location>
</feature>
<dbReference type="GO" id="GO:0033281">
    <property type="term" value="C:TAT protein transport complex"/>
    <property type="evidence" value="ECO:0007669"/>
    <property type="project" value="UniProtKB-UniRule"/>
</dbReference>
<organism evidence="11 12">
    <name type="scientific">Streptosporangium album</name>
    <dbReference type="NCBI Taxonomy" id="47479"/>
    <lineage>
        <taxon>Bacteria</taxon>
        <taxon>Bacillati</taxon>
        <taxon>Actinomycetota</taxon>
        <taxon>Actinomycetes</taxon>
        <taxon>Streptosporangiales</taxon>
        <taxon>Streptosporangiaceae</taxon>
        <taxon>Streptosporangium</taxon>
    </lineage>
</organism>
<keyword evidence="7 9" id="KW-0811">Translocation</keyword>
<sequence>MADLGMPELLIILAVFILLFGAKKLPDTARSLGRSLRVFKAEISRPDDEQPPPAPPAPPAPHP</sequence>
<evidence type="ECO:0000256" key="10">
    <source>
        <dbReference type="SAM" id="MobiDB-lite"/>
    </source>
</evidence>
<keyword evidence="3 9" id="KW-1003">Cell membrane</keyword>
<dbReference type="Gene3D" id="1.20.5.3310">
    <property type="match status" value="1"/>
</dbReference>
<comment type="subcellular location">
    <subcellularLocation>
        <location evidence="1 9">Cell membrane</location>
        <topology evidence="1 9">Single-pass membrane protein</topology>
    </subcellularLocation>
</comment>
<dbReference type="InterPro" id="IPR006312">
    <property type="entry name" value="TatA/E"/>
</dbReference>
<keyword evidence="6 9" id="KW-1133">Transmembrane helix</keyword>
<evidence type="ECO:0000256" key="5">
    <source>
        <dbReference type="ARBA" id="ARBA00022927"/>
    </source>
</evidence>
<dbReference type="NCBIfam" id="TIGR01411">
    <property type="entry name" value="tatAE"/>
    <property type="match status" value="1"/>
</dbReference>
<dbReference type="PRINTS" id="PR01506">
    <property type="entry name" value="TATBPROTEIN"/>
</dbReference>
<protein>
    <recommendedName>
        <fullName evidence="9">Sec-independent protein translocase protein TatA</fullName>
    </recommendedName>
</protein>
<keyword evidence="12" id="KW-1185">Reference proteome</keyword>
<evidence type="ECO:0000313" key="11">
    <source>
        <dbReference type="EMBL" id="MBB4941409.1"/>
    </source>
</evidence>
<keyword evidence="5 9" id="KW-0653">Protein transport</keyword>
<dbReference type="Proteomes" id="UP000534286">
    <property type="component" value="Unassembled WGS sequence"/>
</dbReference>
<dbReference type="InterPro" id="IPR003369">
    <property type="entry name" value="TatA/B/E"/>
</dbReference>
<dbReference type="PANTHER" id="PTHR42982">
    <property type="entry name" value="SEC-INDEPENDENT PROTEIN TRANSLOCASE PROTEIN TATA"/>
    <property type="match status" value="1"/>
</dbReference>
<evidence type="ECO:0000256" key="8">
    <source>
        <dbReference type="ARBA" id="ARBA00023136"/>
    </source>
</evidence>
<keyword evidence="8 9" id="KW-0472">Membrane</keyword>
<evidence type="ECO:0000313" key="12">
    <source>
        <dbReference type="Proteomes" id="UP000534286"/>
    </source>
</evidence>
<reference evidence="11 12" key="1">
    <citation type="submission" date="2020-08" db="EMBL/GenBank/DDBJ databases">
        <title>Sequencing the genomes of 1000 actinobacteria strains.</title>
        <authorList>
            <person name="Klenk H.-P."/>
        </authorList>
    </citation>
    <scope>NUCLEOTIDE SEQUENCE [LARGE SCALE GENOMIC DNA]</scope>
    <source>
        <strain evidence="11 12">DSM 43023</strain>
    </source>
</reference>
<evidence type="ECO:0000256" key="4">
    <source>
        <dbReference type="ARBA" id="ARBA00022692"/>
    </source>
</evidence>
<evidence type="ECO:0000256" key="7">
    <source>
        <dbReference type="ARBA" id="ARBA00023010"/>
    </source>
</evidence>
<comment type="caution">
    <text evidence="11">The sequence shown here is derived from an EMBL/GenBank/DDBJ whole genome shotgun (WGS) entry which is preliminary data.</text>
</comment>
<keyword evidence="2 9" id="KW-0813">Transport</keyword>
<dbReference type="EMBL" id="JACHJU010000002">
    <property type="protein sequence ID" value="MBB4941409.1"/>
    <property type="molecule type" value="Genomic_DNA"/>
</dbReference>
<dbReference type="AlphaFoldDB" id="A0A7W7S015"/>
<accession>A0A7W7S015</accession>
<comment type="function">
    <text evidence="9">Part of the twin-arginine translocation (Tat) system that transports large folded proteins containing a characteristic twin-arginine motif in their signal peptide across membranes. TatA could form the protein-conducting channel of the Tat system.</text>
</comment>
<evidence type="ECO:0000256" key="6">
    <source>
        <dbReference type="ARBA" id="ARBA00022989"/>
    </source>
</evidence>
<dbReference type="GO" id="GO:0008320">
    <property type="term" value="F:protein transmembrane transporter activity"/>
    <property type="evidence" value="ECO:0007669"/>
    <property type="project" value="UniProtKB-UniRule"/>
</dbReference>
<keyword evidence="4 9" id="KW-0812">Transmembrane</keyword>
<dbReference type="PANTHER" id="PTHR42982:SF8">
    <property type="entry name" value="SEC-INDEPENDENT PROTEIN TRANSLOCASE PROTEIN TATA"/>
    <property type="match status" value="1"/>
</dbReference>
<dbReference type="Pfam" id="PF02416">
    <property type="entry name" value="TatA_B_E"/>
    <property type="match status" value="1"/>
</dbReference>